<dbReference type="EnsemblMetazoa" id="GPPI009102-RA">
    <property type="protein sequence ID" value="GPPI009102-PA"/>
    <property type="gene ID" value="GPPI009102"/>
</dbReference>
<name>A0A1B0AUG2_9MUSC</name>
<keyword evidence="1" id="KW-1133">Transmembrane helix</keyword>
<keyword evidence="1" id="KW-0472">Membrane</keyword>
<keyword evidence="3" id="KW-1185">Reference proteome</keyword>
<dbReference type="AlphaFoldDB" id="A0A1B0AUG2"/>
<reference evidence="2" key="2">
    <citation type="submission" date="2020-05" db="UniProtKB">
        <authorList>
            <consortium name="EnsemblMetazoa"/>
        </authorList>
    </citation>
    <scope>IDENTIFICATION</scope>
    <source>
        <strain evidence="2">IAEA</strain>
    </source>
</reference>
<proteinExistence type="predicted"/>
<accession>A0A1B0AUG2</accession>
<sequence>MISLYDCEQDIKKKNKENTYLSKWCKASSGTFLIWFCMVFTFIRIPTNCRFNAFVEICEVVLNENLANASIKVTLLATSHTVSF</sequence>
<protein>
    <submittedName>
        <fullName evidence="2">Uncharacterized protein</fullName>
    </submittedName>
</protein>
<reference evidence="3" key="1">
    <citation type="submission" date="2015-01" db="EMBL/GenBank/DDBJ databases">
        <authorList>
            <person name="Aksoy S."/>
            <person name="Warren W."/>
            <person name="Wilson R.K."/>
        </authorList>
    </citation>
    <scope>NUCLEOTIDE SEQUENCE [LARGE SCALE GENOMIC DNA]</scope>
    <source>
        <strain evidence="3">IAEA</strain>
    </source>
</reference>
<dbReference type="Proteomes" id="UP000092460">
    <property type="component" value="Unassembled WGS sequence"/>
</dbReference>
<evidence type="ECO:0000313" key="2">
    <source>
        <dbReference type="EnsemblMetazoa" id="GPPI009102-PA"/>
    </source>
</evidence>
<dbReference type="VEuPathDB" id="VectorBase:GPPI009102"/>
<evidence type="ECO:0000256" key="1">
    <source>
        <dbReference type="SAM" id="Phobius"/>
    </source>
</evidence>
<dbReference type="EMBL" id="JXJN01003627">
    <property type="status" value="NOT_ANNOTATED_CDS"/>
    <property type="molecule type" value="Genomic_DNA"/>
</dbReference>
<evidence type="ECO:0000313" key="3">
    <source>
        <dbReference type="Proteomes" id="UP000092460"/>
    </source>
</evidence>
<keyword evidence="1" id="KW-0812">Transmembrane</keyword>
<organism evidence="2 3">
    <name type="scientific">Glossina palpalis gambiensis</name>
    <dbReference type="NCBI Taxonomy" id="67801"/>
    <lineage>
        <taxon>Eukaryota</taxon>
        <taxon>Metazoa</taxon>
        <taxon>Ecdysozoa</taxon>
        <taxon>Arthropoda</taxon>
        <taxon>Hexapoda</taxon>
        <taxon>Insecta</taxon>
        <taxon>Pterygota</taxon>
        <taxon>Neoptera</taxon>
        <taxon>Endopterygota</taxon>
        <taxon>Diptera</taxon>
        <taxon>Brachycera</taxon>
        <taxon>Muscomorpha</taxon>
        <taxon>Hippoboscoidea</taxon>
        <taxon>Glossinidae</taxon>
        <taxon>Glossina</taxon>
    </lineage>
</organism>
<feature type="transmembrane region" description="Helical" evidence="1">
    <location>
        <begin position="21"/>
        <end position="43"/>
    </location>
</feature>